<dbReference type="Proteomes" id="UP000242502">
    <property type="component" value="Unassembled WGS sequence"/>
</dbReference>
<dbReference type="AlphaFoldDB" id="A0A1D2QNI9"/>
<protein>
    <recommendedName>
        <fullName evidence="4">Lipoprotein</fullName>
    </recommendedName>
</protein>
<proteinExistence type="predicted"/>
<comment type="caution">
    <text evidence="2">The sequence shown here is derived from an EMBL/GenBank/DDBJ whole genome shotgun (WGS) entry which is preliminary data.</text>
</comment>
<name>A0A1D2QNI9_9GAMM</name>
<dbReference type="NCBIfam" id="NF040519">
    <property type="entry name" value="Sbal_3080_fam"/>
    <property type="match status" value="1"/>
</dbReference>
<feature type="signal peptide" evidence="1">
    <location>
        <begin position="1"/>
        <end position="20"/>
    </location>
</feature>
<dbReference type="PROSITE" id="PS51257">
    <property type="entry name" value="PROKAR_LIPOPROTEIN"/>
    <property type="match status" value="1"/>
</dbReference>
<accession>A0A1D2QNI9</accession>
<gene>
    <name evidence="2" type="ORF">AB835_10530</name>
</gene>
<sequence>MKSIRSLLVIVTVSLVSACAAPRYTGTQISNDIINEKPEVVIVEDAATKQSFLNTIKKWLAKNGYNYKVAKDGSSHNLEKLTIEYVGHWKWDLALYLSKAKIEAFHQGQRIAEVEDKAPNSFNTNKFSHAEGRIEYMLEVLFGKISSADATEAIKPSKQE</sequence>
<feature type="chain" id="PRO_5008906550" description="Lipoprotein" evidence="1">
    <location>
        <begin position="21"/>
        <end position="160"/>
    </location>
</feature>
<evidence type="ECO:0000313" key="3">
    <source>
        <dbReference type="Proteomes" id="UP000242502"/>
    </source>
</evidence>
<organism evidence="2 3">
    <name type="scientific">Candidatus Endobugula sertula</name>
    <name type="common">Bugula neritina bacterial symbiont</name>
    <dbReference type="NCBI Taxonomy" id="62101"/>
    <lineage>
        <taxon>Bacteria</taxon>
        <taxon>Pseudomonadati</taxon>
        <taxon>Pseudomonadota</taxon>
        <taxon>Gammaproteobacteria</taxon>
        <taxon>Cellvibrionales</taxon>
        <taxon>Cellvibrionaceae</taxon>
        <taxon>Candidatus Endobugula</taxon>
    </lineage>
</organism>
<evidence type="ECO:0000256" key="1">
    <source>
        <dbReference type="SAM" id="SignalP"/>
    </source>
</evidence>
<dbReference type="EMBL" id="MDLC01000038">
    <property type="protein sequence ID" value="ODS23148.1"/>
    <property type="molecule type" value="Genomic_DNA"/>
</dbReference>
<reference evidence="2 3" key="1">
    <citation type="journal article" date="2016" name="Appl. Environ. Microbiol.">
        <title>Lack of Overt Genome Reduction in the Bryostatin-Producing Bryozoan Symbiont "Candidatus Endobugula sertula".</title>
        <authorList>
            <person name="Miller I.J."/>
            <person name="Vanee N."/>
            <person name="Fong S.S."/>
            <person name="Lim-Fong G.E."/>
            <person name="Kwan J.C."/>
        </authorList>
    </citation>
    <scope>NUCLEOTIDE SEQUENCE [LARGE SCALE GENOMIC DNA]</scope>
    <source>
        <strain evidence="2">AB1-4</strain>
    </source>
</reference>
<evidence type="ECO:0008006" key="4">
    <source>
        <dbReference type="Google" id="ProtNLM"/>
    </source>
</evidence>
<keyword evidence="1" id="KW-0732">Signal</keyword>
<evidence type="ECO:0000313" key="2">
    <source>
        <dbReference type="EMBL" id="ODS23148.1"/>
    </source>
</evidence>